<dbReference type="AlphaFoldDB" id="A0A059AG28"/>
<feature type="signal peptide" evidence="11">
    <location>
        <begin position="1"/>
        <end position="19"/>
    </location>
</feature>
<keyword evidence="10" id="KW-0503">Monooxygenase</keyword>
<keyword evidence="6" id="KW-0472">Membrane</keyword>
<comment type="cofactor">
    <cofactor evidence="1 9">
        <name>heme</name>
        <dbReference type="ChEBI" id="CHEBI:30413"/>
    </cofactor>
</comment>
<dbReference type="GO" id="GO:0020037">
    <property type="term" value="F:heme binding"/>
    <property type="evidence" value="ECO:0007669"/>
    <property type="project" value="InterPro"/>
</dbReference>
<dbReference type="InterPro" id="IPR017972">
    <property type="entry name" value="Cyt_P450_CS"/>
</dbReference>
<dbReference type="CDD" id="cd11043">
    <property type="entry name" value="CYP90-like"/>
    <property type="match status" value="1"/>
</dbReference>
<evidence type="ECO:0000256" key="5">
    <source>
        <dbReference type="ARBA" id="ARBA00022723"/>
    </source>
</evidence>
<dbReference type="GO" id="GO:0004497">
    <property type="term" value="F:monooxygenase activity"/>
    <property type="evidence" value="ECO:0000318"/>
    <property type="project" value="GO_Central"/>
</dbReference>
<sequence length="468" mass="54117">MFFFVLFLYLIEKLFKLSARVNPRLPPGSLGWPLIGETQEFLRAGWLGEPERFIRERMDRHDARVFKTSLLGEPMAVFCGTEGHKFLFGNENKAVKVWWPITVQKLFRSSLVNTAGEDAKSLKRMLMNFFHPEALKRYIERMDIITQHHLDTHWEGRDEVRLYPMLKIYTMELACRIFTSTDDPTRISNLAALFDVFINGVVNLPISFPGTAFHRSTRAANRIREEIRSIIMERKLALWKEKATPDQDLLSFLLTSADANGRFLSEMEIIDNILLILFAGHDTTRSAITLLMKYLSDYPKVYEKICKEHEDIAKSKELAWLQWKDLQKMRYSMNVVAEVMRLMPPVTGAFREALVDFTYAGYTIPKGWKLYWSTGSTHKDPVLYPNPEKFDASRFEGSGSNPFSYVPFGGGPRMCLGHEFARINILIFLHNMVTSFKWNLAIPDEAIGYDPMLSPQQGLPLRLLPRRL</sequence>
<dbReference type="OMA" id="TYWKGKE"/>
<evidence type="ECO:0000256" key="9">
    <source>
        <dbReference type="PIRSR" id="PIRSR602401-1"/>
    </source>
</evidence>
<evidence type="ECO:0000313" key="12">
    <source>
        <dbReference type="EMBL" id="KCW52345.1"/>
    </source>
</evidence>
<dbReference type="InParanoid" id="A0A059AG28"/>
<keyword evidence="8 9" id="KW-0408">Iron</keyword>
<feature type="binding site" description="axial binding residue" evidence="9">
    <location>
        <position position="415"/>
    </location>
    <ligand>
        <name>heme</name>
        <dbReference type="ChEBI" id="CHEBI:30413"/>
    </ligand>
    <ligandPart>
        <name>Fe</name>
        <dbReference type="ChEBI" id="CHEBI:18248"/>
    </ligandPart>
</feature>
<dbReference type="GO" id="GO:0016705">
    <property type="term" value="F:oxidoreductase activity, acting on paired donors, with incorporation or reduction of molecular oxygen"/>
    <property type="evidence" value="ECO:0007669"/>
    <property type="project" value="InterPro"/>
</dbReference>
<dbReference type="PRINTS" id="PR00385">
    <property type="entry name" value="P450"/>
</dbReference>
<accession>A0A059AG28</accession>
<evidence type="ECO:0000256" key="6">
    <source>
        <dbReference type="ARBA" id="ARBA00022989"/>
    </source>
</evidence>
<dbReference type="Gramene" id="KCW52345">
    <property type="protein sequence ID" value="KCW52345"/>
    <property type="gene ID" value="EUGRSUZ_J01761"/>
</dbReference>
<protein>
    <recommendedName>
        <fullName evidence="13">Cytochrome P450</fullName>
    </recommendedName>
</protein>
<reference evidence="12" key="1">
    <citation type="submission" date="2013-07" db="EMBL/GenBank/DDBJ databases">
        <title>The genome of Eucalyptus grandis.</title>
        <authorList>
            <person name="Schmutz J."/>
            <person name="Hayes R."/>
            <person name="Myburg A."/>
            <person name="Tuskan G."/>
            <person name="Grattapaglia D."/>
            <person name="Rokhsar D.S."/>
        </authorList>
    </citation>
    <scope>NUCLEOTIDE SEQUENCE</scope>
    <source>
        <tissue evidence="12">Leaf extractions</tissue>
    </source>
</reference>
<evidence type="ECO:0000256" key="8">
    <source>
        <dbReference type="ARBA" id="ARBA00023004"/>
    </source>
</evidence>
<keyword evidence="7 10" id="KW-0560">Oxidoreductase</keyword>
<dbReference type="Pfam" id="PF00067">
    <property type="entry name" value="p450"/>
    <property type="match status" value="1"/>
</dbReference>
<dbReference type="GO" id="GO:0016020">
    <property type="term" value="C:membrane"/>
    <property type="evidence" value="ECO:0007669"/>
    <property type="project" value="UniProtKB-SubCell"/>
</dbReference>
<dbReference type="PANTHER" id="PTHR24286">
    <property type="entry name" value="CYTOCHROME P450 26"/>
    <property type="match status" value="1"/>
</dbReference>
<dbReference type="EMBL" id="KK198762">
    <property type="protein sequence ID" value="KCW52345.1"/>
    <property type="molecule type" value="Genomic_DNA"/>
</dbReference>
<dbReference type="InterPro" id="IPR002401">
    <property type="entry name" value="Cyt_P450_E_grp-I"/>
</dbReference>
<dbReference type="GO" id="GO:0005506">
    <property type="term" value="F:iron ion binding"/>
    <property type="evidence" value="ECO:0007669"/>
    <property type="project" value="InterPro"/>
</dbReference>
<dbReference type="InterPro" id="IPR036396">
    <property type="entry name" value="Cyt_P450_sf"/>
</dbReference>
<dbReference type="PROSITE" id="PS00086">
    <property type="entry name" value="CYTOCHROME_P450"/>
    <property type="match status" value="1"/>
</dbReference>
<organism evidence="12">
    <name type="scientific">Eucalyptus grandis</name>
    <name type="common">Flooded gum</name>
    <dbReference type="NCBI Taxonomy" id="71139"/>
    <lineage>
        <taxon>Eukaryota</taxon>
        <taxon>Viridiplantae</taxon>
        <taxon>Streptophyta</taxon>
        <taxon>Embryophyta</taxon>
        <taxon>Tracheophyta</taxon>
        <taxon>Spermatophyta</taxon>
        <taxon>Magnoliopsida</taxon>
        <taxon>eudicotyledons</taxon>
        <taxon>Gunneridae</taxon>
        <taxon>Pentapetalae</taxon>
        <taxon>rosids</taxon>
        <taxon>malvids</taxon>
        <taxon>Myrtales</taxon>
        <taxon>Myrtaceae</taxon>
        <taxon>Myrtoideae</taxon>
        <taxon>Eucalypteae</taxon>
        <taxon>Eucalyptus</taxon>
    </lineage>
</organism>
<dbReference type="PANTHER" id="PTHR24286:SF209">
    <property type="entry name" value="BETA-AMYRIN 28-OXIDASE-LIKE"/>
    <property type="match status" value="1"/>
</dbReference>
<dbReference type="Gene3D" id="1.10.630.10">
    <property type="entry name" value="Cytochrome P450"/>
    <property type="match status" value="1"/>
</dbReference>
<dbReference type="InterPro" id="IPR001128">
    <property type="entry name" value="Cyt_P450"/>
</dbReference>
<keyword evidence="9 10" id="KW-0349">Heme</keyword>
<evidence type="ECO:0000256" key="2">
    <source>
        <dbReference type="ARBA" id="ARBA00004167"/>
    </source>
</evidence>
<evidence type="ECO:0000256" key="11">
    <source>
        <dbReference type="SAM" id="SignalP"/>
    </source>
</evidence>
<evidence type="ECO:0000256" key="3">
    <source>
        <dbReference type="ARBA" id="ARBA00010617"/>
    </source>
</evidence>
<keyword evidence="4" id="KW-0812">Transmembrane</keyword>
<dbReference type="FunFam" id="1.10.630.10:FF:000022">
    <property type="entry name" value="Taxadiene 5-alpha hydroxylase"/>
    <property type="match status" value="1"/>
</dbReference>
<keyword evidence="6" id="KW-1133">Transmembrane helix</keyword>
<dbReference type="PRINTS" id="PR00463">
    <property type="entry name" value="EP450I"/>
</dbReference>
<keyword evidence="11" id="KW-0732">Signal</keyword>
<evidence type="ECO:0000256" key="10">
    <source>
        <dbReference type="RuleBase" id="RU000461"/>
    </source>
</evidence>
<comment type="similarity">
    <text evidence="3 10">Belongs to the cytochrome P450 family.</text>
</comment>
<evidence type="ECO:0000256" key="7">
    <source>
        <dbReference type="ARBA" id="ARBA00023002"/>
    </source>
</evidence>
<evidence type="ECO:0000256" key="4">
    <source>
        <dbReference type="ARBA" id="ARBA00022692"/>
    </source>
</evidence>
<evidence type="ECO:0000256" key="1">
    <source>
        <dbReference type="ARBA" id="ARBA00001971"/>
    </source>
</evidence>
<comment type="subcellular location">
    <subcellularLocation>
        <location evidence="2">Membrane</location>
        <topology evidence="2">Single-pass membrane protein</topology>
    </subcellularLocation>
</comment>
<feature type="chain" id="PRO_5001567309" description="Cytochrome P450" evidence="11">
    <location>
        <begin position="20"/>
        <end position="468"/>
    </location>
</feature>
<dbReference type="eggNOG" id="KOG0157">
    <property type="taxonomic scope" value="Eukaryota"/>
</dbReference>
<keyword evidence="5 9" id="KW-0479">Metal-binding</keyword>
<proteinExistence type="inferred from homology"/>
<gene>
    <name evidence="12" type="ORF">EUGRSUZ_J01761</name>
</gene>
<name>A0A059AG28_EUCGR</name>
<dbReference type="SUPFAM" id="SSF48264">
    <property type="entry name" value="Cytochrome P450"/>
    <property type="match status" value="1"/>
</dbReference>
<evidence type="ECO:0008006" key="13">
    <source>
        <dbReference type="Google" id="ProtNLM"/>
    </source>
</evidence>